<evidence type="ECO:0000313" key="2">
    <source>
        <dbReference type="EMBL" id="MBB5320161.1"/>
    </source>
</evidence>
<keyword evidence="3" id="KW-1185">Reference proteome</keyword>
<comment type="caution">
    <text evidence="2">The sequence shown here is derived from an EMBL/GenBank/DDBJ whole genome shotgun (WGS) entry which is preliminary data.</text>
</comment>
<accession>A0A840UBT8</accession>
<protein>
    <submittedName>
        <fullName evidence="2">Uncharacterized protein</fullName>
    </submittedName>
</protein>
<dbReference type="RefSeq" id="WP_183699665.1">
    <property type="nucleotide sequence ID" value="NZ_JACHFE010000001.1"/>
</dbReference>
<reference evidence="2 3" key="1">
    <citation type="submission" date="2020-08" db="EMBL/GenBank/DDBJ databases">
        <title>Genomic Encyclopedia of Type Strains, Phase IV (KMG-IV): sequencing the most valuable type-strain genomes for metagenomic binning, comparative biology and taxonomic classification.</title>
        <authorList>
            <person name="Goeker M."/>
        </authorList>
    </citation>
    <scope>NUCLEOTIDE SEQUENCE [LARGE SCALE GENOMIC DNA]</scope>
    <source>
        <strain evidence="2 3">DSM 22359</strain>
    </source>
</reference>
<name>A0A840UBT8_9GAMM</name>
<evidence type="ECO:0000313" key="3">
    <source>
        <dbReference type="Proteomes" id="UP000591735"/>
    </source>
</evidence>
<feature type="region of interest" description="Disordered" evidence="1">
    <location>
        <begin position="10"/>
        <end position="30"/>
    </location>
</feature>
<gene>
    <name evidence="2" type="ORF">HNR38_000629</name>
</gene>
<sequence length="381" mass="41380">MSRASIFDLLHERQPVSEPEPTPEPRQSDYDNERLQVLDGLALTAAGLITLDSLPEAHTPELSSSLLGADGYRLLVHEIADLPVAEEPELGRMGTKALRLHRLVQSIVLEALMLLEALPEDAHYDVVLSAPVVSKAAATLIMDRLRAVIAETQYSERLGDLRHSTAGEDPHTVLAVPGEGGMPYVLWLSVDTVTNQQDLVSPTHSQLLVQRSRGTGLHAGEAAVAVLIRRLSNGEPQPEEGWLLGAGTLREHPARSARRDHAKRQGLIELFGEFWPEEETTGKPSRLVVDALGLPGRAVELGGAVIERWPEIDTIDDGVNVEDFCGWPGASVTALMLVLAIAEMKPDEHAILLSLHAESQSRLWALRGPVVEATQSGEDHS</sequence>
<dbReference type="EMBL" id="JACHFE010000001">
    <property type="protein sequence ID" value="MBB5320161.1"/>
    <property type="molecule type" value="Genomic_DNA"/>
</dbReference>
<dbReference type="AlphaFoldDB" id="A0A840UBT8"/>
<dbReference type="Proteomes" id="UP000591735">
    <property type="component" value="Unassembled WGS sequence"/>
</dbReference>
<organism evidence="2 3">
    <name type="scientific">Marinobacter oulmenensis</name>
    <dbReference type="NCBI Taxonomy" id="643747"/>
    <lineage>
        <taxon>Bacteria</taxon>
        <taxon>Pseudomonadati</taxon>
        <taxon>Pseudomonadota</taxon>
        <taxon>Gammaproteobacteria</taxon>
        <taxon>Pseudomonadales</taxon>
        <taxon>Marinobacteraceae</taxon>
        <taxon>Marinobacter</taxon>
    </lineage>
</organism>
<evidence type="ECO:0000256" key="1">
    <source>
        <dbReference type="SAM" id="MobiDB-lite"/>
    </source>
</evidence>
<proteinExistence type="predicted"/>